<dbReference type="SUPFAM" id="SSF161098">
    <property type="entry name" value="MetI-like"/>
    <property type="match status" value="1"/>
</dbReference>
<keyword evidence="3" id="KW-1003">Cell membrane</keyword>
<gene>
    <name evidence="10" type="ORF">SAMN06309945_0265</name>
</gene>
<feature type="transmembrane region" description="Helical" evidence="7">
    <location>
        <begin position="66"/>
        <end position="92"/>
    </location>
</feature>
<evidence type="ECO:0000259" key="9">
    <source>
        <dbReference type="PROSITE" id="PS50928"/>
    </source>
</evidence>
<dbReference type="STRING" id="123320.SAMN06309945_0265"/>
<feature type="transmembrane region" description="Helical" evidence="7">
    <location>
        <begin position="302"/>
        <end position="323"/>
    </location>
</feature>
<dbReference type="InterPro" id="IPR035906">
    <property type="entry name" value="MetI-like_sf"/>
</dbReference>
<evidence type="ECO:0000256" key="6">
    <source>
        <dbReference type="ARBA" id="ARBA00023136"/>
    </source>
</evidence>
<dbReference type="PANTHER" id="PTHR43744">
    <property type="entry name" value="ABC TRANSPORTER PERMEASE PROTEIN MG189-RELATED-RELATED"/>
    <property type="match status" value="1"/>
</dbReference>
<dbReference type="CDD" id="cd06261">
    <property type="entry name" value="TM_PBP2"/>
    <property type="match status" value="1"/>
</dbReference>
<feature type="compositionally biased region" description="Low complexity" evidence="8">
    <location>
        <begin position="1"/>
        <end position="51"/>
    </location>
</feature>
<proteinExistence type="inferred from homology"/>
<dbReference type="InterPro" id="IPR000515">
    <property type="entry name" value="MetI-like"/>
</dbReference>
<keyword evidence="5 7" id="KW-1133">Transmembrane helix</keyword>
<keyword evidence="2 7" id="KW-0813">Transport</keyword>
<evidence type="ECO:0000256" key="4">
    <source>
        <dbReference type="ARBA" id="ARBA00022692"/>
    </source>
</evidence>
<dbReference type="PROSITE" id="PS50928">
    <property type="entry name" value="ABC_TM1"/>
    <property type="match status" value="1"/>
</dbReference>
<evidence type="ECO:0000313" key="10">
    <source>
        <dbReference type="EMBL" id="SKC36991.1"/>
    </source>
</evidence>
<dbReference type="RefSeq" id="WP_079726499.1">
    <property type="nucleotide sequence ID" value="NZ_FUZP01000001.1"/>
</dbReference>
<evidence type="ECO:0000256" key="1">
    <source>
        <dbReference type="ARBA" id="ARBA00004651"/>
    </source>
</evidence>
<feature type="transmembrane region" description="Helical" evidence="7">
    <location>
        <begin position="168"/>
        <end position="191"/>
    </location>
</feature>
<dbReference type="PANTHER" id="PTHR43744:SF8">
    <property type="entry name" value="SN-GLYCEROL-3-PHOSPHATE TRANSPORT SYSTEM PERMEASE PROTEIN UGPE"/>
    <property type="match status" value="1"/>
</dbReference>
<dbReference type="GO" id="GO:0055085">
    <property type="term" value="P:transmembrane transport"/>
    <property type="evidence" value="ECO:0007669"/>
    <property type="project" value="InterPro"/>
</dbReference>
<dbReference type="EMBL" id="FUZP01000001">
    <property type="protein sequence ID" value="SKC36991.1"/>
    <property type="molecule type" value="Genomic_DNA"/>
</dbReference>
<dbReference type="GO" id="GO:0005886">
    <property type="term" value="C:plasma membrane"/>
    <property type="evidence" value="ECO:0007669"/>
    <property type="project" value="UniProtKB-SubCell"/>
</dbReference>
<keyword evidence="11" id="KW-1185">Reference proteome</keyword>
<evidence type="ECO:0000256" key="7">
    <source>
        <dbReference type="RuleBase" id="RU363032"/>
    </source>
</evidence>
<protein>
    <submittedName>
        <fullName evidence="10">Carbohydrate ABC transporter membrane protein 2, CUT1 family</fullName>
    </submittedName>
</protein>
<dbReference type="Pfam" id="PF00528">
    <property type="entry name" value="BPD_transp_1"/>
    <property type="match status" value="1"/>
</dbReference>
<evidence type="ECO:0000256" key="3">
    <source>
        <dbReference type="ARBA" id="ARBA00022475"/>
    </source>
</evidence>
<comment type="subcellular location">
    <subcellularLocation>
        <location evidence="1 7">Cell membrane</location>
        <topology evidence="1 7">Multi-pass membrane protein</topology>
    </subcellularLocation>
</comment>
<feature type="transmembrane region" description="Helical" evidence="7">
    <location>
        <begin position="243"/>
        <end position="268"/>
    </location>
</feature>
<dbReference type="Gene3D" id="1.10.3720.10">
    <property type="entry name" value="MetI-like"/>
    <property type="match status" value="1"/>
</dbReference>
<organism evidence="10 11">
    <name type="scientific">Okibacterium fritillariae</name>
    <dbReference type="NCBI Taxonomy" id="123320"/>
    <lineage>
        <taxon>Bacteria</taxon>
        <taxon>Bacillati</taxon>
        <taxon>Actinomycetota</taxon>
        <taxon>Actinomycetes</taxon>
        <taxon>Micrococcales</taxon>
        <taxon>Microbacteriaceae</taxon>
        <taxon>Okibacterium</taxon>
    </lineage>
</organism>
<keyword evidence="4 7" id="KW-0812">Transmembrane</keyword>
<comment type="similarity">
    <text evidence="7">Belongs to the binding-protein-dependent transport system permease family.</text>
</comment>
<evidence type="ECO:0000256" key="5">
    <source>
        <dbReference type="ARBA" id="ARBA00022989"/>
    </source>
</evidence>
<keyword evidence="6 7" id="KW-0472">Membrane</keyword>
<dbReference type="AlphaFoldDB" id="A0A1T5ICR4"/>
<evidence type="ECO:0000256" key="8">
    <source>
        <dbReference type="SAM" id="MobiDB-lite"/>
    </source>
</evidence>
<dbReference type="Proteomes" id="UP000190857">
    <property type="component" value="Unassembled WGS sequence"/>
</dbReference>
<feature type="domain" description="ABC transmembrane type-1" evidence="9">
    <location>
        <begin position="131"/>
        <end position="323"/>
    </location>
</feature>
<evidence type="ECO:0000313" key="11">
    <source>
        <dbReference type="Proteomes" id="UP000190857"/>
    </source>
</evidence>
<feature type="transmembrane region" description="Helical" evidence="7">
    <location>
        <begin position="130"/>
        <end position="156"/>
    </location>
</feature>
<accession>A0A1T5ICR4</accession>
<name>A0A1T5ICR4_9MICO</name>
<feature type="transmembrane region" description="Helical" evidence="7">
    <location>
        <begin position="203"/>
        <end position="222"/>
    </location>
</feature>
<reference evidence="10 11" key="1">
    <citation type="submission" date="2017-02" db="EMBL/GenBank/DDBJ databases">
        <authorList>
            <person name="Peterson S.W."/>
        </authorList>
    </citation>
    <scope>NUCLEOTIDE SEQUENCE [LARGE SCALE GENOMIC DNA]</scope>
    <source>
        <strain evidence="10 11">VKM Ac-2059</strain>
    </source>
</reference>
<feature type="region of interest" description="Disordered" evidence="8">
    <location>
        <begin position="1"/>
        <end position="57"/>
    </location>
</feature>
<sequence>MTTASGSSSAPSAASTLASGPARGNAPTSPSSSTSSSAGRGDSRARGGSFTRRPDRSRRSRKVRRFFGRLPLNIVIVLLLVAVIYPILWLILSSFKTQLEFLNEPFWSLPASWSFDNYTTAFVDGGLGRYILNSVLVVFPSLAVILILGTAAGFVLEVMVWKGRSIVLLGFLAGVMVPAQMILLPLFTIYFKLHLTGTLWPLFFTYIGIGMPLTVFMMATFFRAIPRDVFEAATIDGANIFRLFWQIGLPLVRNALFTIGLVQFFFLWNDLLIALTFTNSQNLRTIQAGLLNFTGQYGAVQYGPTFAGIAVSVVGTLVIYLFLNQQIMKGLTAGSVKG</sequence>
<evidence type="ECO:0000256" key="2">
    <source>
        <dbReference type="ARBA" id="ARBA00022448"/>
    </source>
</evidence>